<evidence type="ECO:0000313" key="2">
    <source>
        <dbReference type="EMBL" id="OLN94007.1"/>
    </source>
</evidence>
<proteinExistence type="predicted"/>
<accession>A0A1Q8S095</accession>
<evidence type="ECO:0000256" key="1">
    <source>
        <dbReference type="SAM" id="MobiDB-lite"/>
    </source>
</evidence>
<organism evidence="2 3">
    <name type="scientific">Colletotrichum chlorophyti</name>
    <dbReference type="NCBI Taxonomy" id="708187"/>
    <lineage>
        <taxon>Eukaryota</taxon>
        <taxon>Fungi</taxon>
        <taxon>Dikarya</taxon>
        <taxon>Ascomycota</taxon>
        <taxon>Pezizomycotina</taxon>
        <taxon>Sordariomycetes</taxon>
        <taxon>Hypocreomycetidae</taxon>
        <taxon>Glomerellales</taxon>
        <taxon>Glomerellaceae</taxon>
        <taxon>Colletotrichum</taxon>
    </lineage>
</organism>
<name>A0A1Q8S095_9PEZI</name>
<keyword evidence="3" id="KW-1185">Reference proteome</keyword>
<dbReference type="STRING" id="708187.A0A1Q8S095"/>
<dbReference type="EMBL" id="MPGH01000048">
    <property type="protein sequence ID" value="OLN94007.1"/>
    <property type="molecule type" value="Genomic_DNA"/>
</dbReference>
<feature type="region of interest" description="Disordered" evidence="1">
    <location>
        <begin position="114"/>
        <end position="136"/>
    </location>
</feature>
<evidence type="ECO:0008006" key="4">
    <source>
        <dbReference type="Google" id="ProtNLM"/>
    </source>
</evidence>
<gene>
    <name evidence="2" type="ORF">CCHL11_03408</name>
</gene>
<reference evidence="2 3" key="1">
    <citation type="submission" date="2016-11" db="EMBL/GenBank/DDBJ databases">
        <title>Draft Genome Assembly of Colletotrichum chlorophyti a pathogen of herbaceous plants.</title>
        <authorList>
            <person name="Gan P."/>
            <person name="Narusaka M."/>
            <person name="Tsushima A."/>
            <person name="Narusaka Y."/>
            <person name="Takano Y."/>
            <person name="Shirasu K."/>
        </authorList>
    </citation>
    <scope>NUCLEOTIDE SEQUENCE [LARGE SCALE GENOMIC DNA]</scope>
    <source>
        <strain evidence="2 3">NTL11</strain>
    </source>
</reference>
<feature type="compositionally biased region" description="Low complexity" evidence="1">
    <location>
        <begin position="235"/>
        <end position="274"/>
    </location>
</feature>
<dbReference type="OrthoDB" id="5222339at2759"/>
<feature type="compositionally biased region" description="Low complexity" evidence="1">
    <location>
        <begin position="187"/>
        <end position="196"/>
    </location>
</feature>
<dbReference type="Proteomes" id="UP000186583">
    <property type="component" value="Unassembled WGS sequence"/>
</dbReference>
<feature type="region of interest" description="Disordered" evidence="1">
    <location>
        <begin position="182"/>
        <end position="323"/>
    </location>
</feature>
<dbReference type="AlphaFoldDB" id="A0A1Q8S095"/>
<sequence>MPGPPTGGTAAPRVDWAALKSYIARKENYEAQNGEPAPLSESEISAIAVLLRPAPLPEPDLDGRNWLGHLNHFQQVHSQKVTFTDEARQEPRLGKAPELRWACAATIESTGARFPQPGYGLGPGASRSPDFTRKQDAKQYAAKSVCEWLIDSGYMLPSGDLPKFPKPFAPPALASAAAASVLGVKRSPSTSPPGSSAAVMSRKKQVPIPSRSSSDAATPQRPSPPAQPVAAPKNATLRLALSTTSGSTTSTPTSATSSSATTPAAGAPLTASPLDAARTPTPDSDAPASKRVVELCKRLNLPPPRYDIKPDPSTPDEDIWNGRADFENHPRIPDALGTVTGSHTKAGTKERMAGDILGWLIQQVEKREREARALLDE</sequence>
<protein>
    <recommendedName>
        <fullName evidence="4">DRBM domain-containing protein</fullName>
    </recommendedName>
</protein>
<comment type="caution">
    <text evidence="2">The sequence shown here is derived from an EMBL/GenBank/DDBJ whole genome shotgun (WGS) entry which is preliminary data.</text>
</comment>
<evidence type="ECO:0000313" key="3">
    <source>
        <dbReference type="Proteomes" id="UP000186583"/>
    </source>
</evidence>